<dbReference type="Pfam" id="PF04028">
    <property type="entry name" value="DUF374"/>
    <property type="match status" value="1"/>
</dbReference>
<proteinExistence type="predicted"/>
<reference evidence="2 5" key="2">
    <citation type="journal article" date="2018" name="Nat. Biotechnol.">
        <title>A standardized bacterial taxonomy based on genome phylogeny substantially revises the tree of life.</title>
        <authorList>
            <person name="Parks D.H."/>
            <person name="Chuvochina M."/>
            <person name="Waite D.W."/>
            <person name="Rinke C."/>
            <person name="Skarshewski A."/>
            <person name="Chaumeil P.A."/>
            <person name="Hugenholtz P."/>
        </authorList>
    </citation>
    <scope>NUCLEOTIDE SEQUENCE [LARGE SCALE GENOMIC DNA]</scope>
    <source>
        <strain evidence="2">UBA8557</strain>
    </source>
</reference>
<dbReference type="PATRIC" id="fig|1280948.3.peg.1042"/>
<sequence length="245" mass="26706">MKSLFRSKFMTSLLGALIWAWMMLIARTVRWTVEGEPVAQKVWARQNGIVVAAWHSRIMVLPSGWIRRMKHWPGQIDGAAMLVSLSPDGEAVTRAISHLGIHPIRGSAGNKKKARKDKGGVRAIAEAVKLLKSGKAVCITPDGPRGPAEKVSPGAIMIAQRAGVPILPYALSIRPAKRLSTWDRLILPLPFARGAIVFGAPVDTDRARAPDEIQAELQKRLDEATRRADMLAGYKNSDEAGSQTP</sequence>
<dbReference type="AlphaFoldDB" id="A0A059E7N0"/>
<evidence type="ECO:0000313" key="5">
    <source>
        <dbReference type="Proteomes" id="UP000259173"/>
    </source>
</evidence>
<protein>
    <submittedName>
        <fullName evidence="2">DUF374 domain-containing protein</fullName>
    </submittedName>
</protein>
<dbReference type="CDD" id="cd07983">
    <property type="entry name" value="LPLAT_DUF374-like"/>
    <property type="match status" value="1"/>
</dbReference>
<evidence type="ECO:0000313" key="4">
    <source>
        <dbReference type="Proteomes" id="UP000024547"/>
    </source>
</evidence>
<evidence type="ECO:0000313" key="2">
    <source>
        <dbReference type="EMBL" id="HAE94017.1"/>
    </source>
</evidence>
<evidence type="ECO:0000313" key="3">
    <source>
        <dbReference type="EMBL" id="KCZ63605.1"/>
    </source>
</evidence>
<reference evidence="3 4" key="1">
    <citation type="journal article" date="2014" name="Antonie Van Leeuwenhoek">
        <title>Hyphomonas beringensis sp. nov. and Hyphomonas chukchiensis sp. nov., isolated from surface seawater of the Bering Sea and Chukchi Sea.</title>
        <authorList>
            <person name="Li C."/>
            <person name="Lai Q."/>
            <person name="Li G."/>
            <person name="Dong C."/>
            <person name="Wang J."/>
            <person name="Liao Y."/>
            <person name="Shao Z."/>
        </authorList>
    </citation>
    <scope>NUCLEOTIDE SEQUENCE [LARGE SCALE GENOMIC DNA]</scope>
    <source>
        <strain evidence="3 4">22II1-22F38</strain>
    </source>
</reference>
<dbReference type="Proteomes" id="UP000259173">
    <property type="component" value="Unassembled WGS sequence"/>
</dbReference>
<organism evidence="3 4">
    <name type="scientific">Hyphomonas atlantica</name>
    <dbReference type="NCBI Taxonomy" id="1280948"/>
    <lineage>
        <taxon>Bacteria</taxon>
        <taxon>Pseudomonadati</taxon>
        <taxon>Pseudomonadota</taxon>
        <taxon>Alphaproteobacteria</taxon>
        <taxon>Hyphomonadales</taxon>
        <taxon>Hyphomonadaceae</taxon>
        <taxon>Hyphomonas</taxon>
    </lineage>
</organism>
<gene>
    <name evidence="2" type="ORF">DCG65_05620</name>
    <name evidence="3" type="ORF">HY36_14015</name>
</gene>
<dbReference type="SUPFAM" id="SSF69593">
    <property type="entry name" value="Glycerol-3-phosphate (1)-acyltransferase"/>
    <property type="match status" value="1"/>
</dbReference>
<comment type="caution">
    <text evidence="3">The sequence shown here is derived from an EMBL/GenBank/DDBJ whole genome shotgun (WGS) entry which is preliminary data.</text>
</comment>
<dbReference type="RefSeq" id="WP_051602521.1">
    <property type="nucleotide sequence ID" value="NZ_AWFH01000005.1"/>
</dbReference>
<keyword evidence="4" id="KW-1185">Reference proteome</keyword>
<feature type="domain" description="DUF374" evidence="1">
    <location>
        <begin position="78"/>
        <end position="148"/>
    </location>
</feature>
<evidence type="ECO:0000259" key="1">
    <source>
        <dbReference type="Pfam" id="PF04028"/>
    </source>
</evidence>
<accession>A0A059E7N0</accession>
<dbReference type="Proteomes" id="UP000024547">
    <property type="component" value="Unassembled WGS sequence"/>
</dbReference>
<dbReference type="eggNOG" id="COG2121">
    <property type="taxonomic scope" value="Bacteria"/>
</dbReference>
<name>A0A059E7N0_9PROT</name>
<dbReference type="OrthoDB" id="9810508at2"/>
<dbReference type="STRING" id="1280948.HY36_14015"/>
<dbReference type="EMBL" id="DMBR01000169">
    <property type="protein sequence ID" value="HAE94017.1"/>
    <property type="molecule type" value="Genomic_DNA"/>
</dbReference>
<dbReference type="InterPro" id="IPR007172">
    <property type="entry name" value="DUF374"/>
</dbReference>
<dbReference type="EMBL" id="AWFH01000005">
    <property type="protein sequence ID" value="KCZ63605.1"/>
    <property type="molecule type" value="Genomic_DNA"/>
</dbReference>